<dbReference type="Proteomes" id="UP001596047">
    <property type="component" value="Unassembled WGS sequence"/>
</dbReference>
<feature type="region of interest" description="Disordered" evidence="1">
    <location>
        <begin position="36"/>
        <end position="60"/>
    </location>
</feature>
<gene>
    <name evidence="3" type="ORF">ACFPYJ_11100</name>
</gene>
<evidence type="ECO:0000256" key="1">
    <source>
        <dbReference type="SAM" id="MobiDB-lite"/>
    </source>
</evidence>
<dbReference type="RefSeq" id="WP_379188190.1">
    <property type="nucleotide sequence ID" value="NZ_JBHSOW010000040.1"/>
</dbReference>
<feature type="signal peptide" evidence="2">
    <location>
        <begin position="1"/>
        <end position="31"/>
    </location>
</feature>
<comment type="caution">
    <text evidence="3">The sequence shown here is derived from an EMBL/GenBank/DDBJ whole genome shotgun (WGS) entry which is preliminary data.</text>
</comment>
<reference evidence="4" key="1">
    <citation type="journal article" date="2019" name="Int. J. Syst. Evol. Microbiol.">
        <title>The Global Catalogue of Microorganisms (GCM) 10K type strain sequencing project: providing services to taxonomists for standard genome sequencing and annotation.</title>
        <authorList>
            <consortium name="The Broad Institute Genomics Platform"/>
            <consortium name="The Broad Institute Genome Sequencing Center for Infectious Disease"/>
            <person name="Wu L."/>
            <person name="Ma J."/>
        </authorList>
    </citation>
    <scope>NUCLEOTIDE SEQUENCE [LARGE SCALE GENOMIC DNA]</scope>
    <source>
        <strain evidence="4">CGMCC 1.3240</strain>
    </source>
</reference>
<feature type="chain" id="PRO_5045850053" evidence="2">
    <location>
        <begin position="32"/>
        <end position="156"/>
    </location>
</feature>
<dbReference type="EMBL" id="JBHSOW010000040">
    <property type="protein sequence ID" value="MFC5649658.1"/>
    <property type="molecule type" value="Genomic_DNA"/>
</dbReference>
<evidence type="ECO:0000313" key="3">
    <source>
        <dbReference type="EMBL" id="MFC5649658.1"/>
    </source>
</evidence>
<proteinExistence type="predicted"/>
<feature type="compositionally biased region" description="Basic and acidic residues" evidence="1">
    <location>
        <begin position="47"/>
        <end position="60"/>
    </location>
</feature>
<evidence type="ECO:0000313" key="4">
    <source>
        <dbReference type="Proteomes" id="UP001596047"/>
    </source>
</evidence>
<evidence type="ECO:0000256" key="2">
    <source>
        <dbReference type="SAM" id="SignalP"/>
    </source>
</evidence>
<name>A0ABW0VW48_9BACL</name>
<organism evidence="3 4">
    <name type="scientific">Paenibacillus solisilvae</name>
    <dbReference type="NCBI Taxonomy" id="2486751"/>
    <lineage>
        <taxon>Bacteria</taxon>
        <taxon>Bacillati</taxon>
        <taxon>Bacillota</taxon>
        <taxon>Bacilli</taxon>
        <taxon>Bacillales</taxon>
        <taxon>Paenibacillaceae</taxon>
        <taxon>Paenibacillus</taxon>
    </lineage>
</organism>
<accession>A0ABW0VW48</accession>
<keyword evidence="4" id="KW-1185">Reference proteome</keyword>
<sequence length="156" mass="17661">MINRFRLNWKLSAAIAAAACTLLFLVIPAHAQREAEPSAQQQLQPEAKQDHGRFGMNREEHRAYRLERLKEAADYFNISTDGKSAAQLHKEVKAARAANKEKWEQFKQEQSGKRLARLQKIAAELGIKTEGKTAKQLHAEIRALCEAKQDSKAKQN</sequence>
<keyword evidence="2" id="KW-0732">Signal</keyword>
<protein>
    <submittedName>
        <fullName evidence="3">Uncharacterized protein</fullName>
    </submittedName>
</protein>